<dbReference type="Gene3D" id="3.40.50.10960">
    <property type="match status" value="1"/>
</dbReference>
<feature type="transmembrane region" description="Helical" evidence="8">
    <location>
        <begin position="23"/>
        <end position="40"/>
    </location>
</feature>
<reference evidence="11" key="1">
    <citation type="journal article" date="2019" name="Int. J. Syst. Evol. Microbiol.">
        <title>The Global Catalogue of Microorganisms (GCM) 10K type strain sequencing project: providing services to taxonomists for standard genome sequencing and annotation.</title>
        <authorList>
            <consortium name="The Broad Institute Genomics Platform"/>
            <consortium name="The Broad Institute Genome Sequencing Center for Infectious Disease"/>
            <person name="Wu L."/>
            <person name="Ma J."/>
        </authorList>
    </citation>
    <scope>NUCLEOTIDE SEQUENCE [LARGE SCALE GENOMIC DNA]</scope>
    <source>
        <strain evidence="11">CCUG 57113</strain>
    </source>
</reference>
<evidence type="ECO:0000256" key="7">
    <source>
        <dbReference type="ARBA" id="ARBA00023306"/>
    </source>
</evidence>
<evidence type="ECO:0000313" key="10">
    <source>
        <dbReference type="EMBL" id="MFC5467168.1"/>
    </source>
</evidence>
<keyword evidence="11" id="KW-1185">Reference proteome</keyword>
<evidence type="ECO:0000256" key="5">
    <source>
        <dbReference type="ARBA" id="ARBA00022989"/>
    </source>
</evidence>
<dbReference type="HAMAP" id="MF_00912">
    <property type="entry name" value="DivIB"/>
    <property type="match status" value="1"/>
</dbReference>
<comment type="similarity">
    <text evidence="8">Belongs to the FtsQ/DivIB family. DivIB subfamily.</text>
</comment>
<keyword evidence="5 8" id="KW-1133">Transmembrane helix</keyword>
<keyword evidence="2 8" id="KW-1003">Cell membrane</keyword>
<evidence type="ECO:0000256" key="1">
    <source>
        <dbReference type="ARBA" id="ARBA00004370"/>
    </source>
</evidence>
<dbReference type="EMBL" id="JBHSMH010000001">
    <property type="protein sequence ID" value="MFC5467168.1"/>
    <property type="molecule type" value="Genomic_DNA"/>
</dbReference>
<keyword evidence="4 8" id="KW-0812">Transmembrane</keyword>
<dbReference type="InterPro" id="IPR026580">
    <property type="entry name" value="DivIB"/>
</dbReference>
<dbReference type="RefSeq" id="WP_209747588.1">
    <property type="nucleotide sequence ID" value="NZ_JBHSMH010000001.1"/>
</dbReference>
<evidence type="ECO:0000256" key="3">
    <source>
        <dbReference type="ARBA" id="ARBA00022618"/>
    </source>
</evidence>
<evidence type="ECO:0000259" key="9">
    <source>
        <dbReference type="PROSITE" id="PS51779"/>
    </source>
</evidence>
<comment type="function">
    <text evidence="8">Cell division protein that may be involved in stabilizing or promoting the assembly of the division complex.</text>
</comment>
<keyword evidence="6 8" id="KW-0472">Membrane</keyword>
<proteinExistence type="inferred from homology"/>
<dbReference type="InterPro" id="IPR050487">
    <property type="entry name" value="FtsQ_DivIB"/>
</dbReference>
<feature type="domain" description="POTRA" evidence="9">
    <location>
        <begin position="45"/>
        <end position="113"/>
    </location>
</feature>
<evidence type="ECO:0000256" key="8">
    <source>
        <dbReference type="HAMAP-Rule" id="MF_00912"/>
    </source>
</evidence>
<gene>
    <name evidence="8" type="primary">divIB</name>
    <name evidence="10" type="ORF">ACFPPD_00430</name>
</gene>
<evidence type="ECO:0000256" key="2">
    <source>
        <dbReference type="ARBA" id="ARBA00022475"/>
    </source>
</evidence>
<sequence length="261" mass="28423">MAEKIPALKKEVVVPRSRRGKKLLRILIALVAIVLIALFFRSPMSKISEVQVSGTNYVSGEDVKKSLGAGPGDSFFFPGVGKLKNNILALKPIESVSISKHFPGVVRVEVKEYPQVAVQLAEDGKVIAVLANGTALPIPEGKTTDKPILSGWKADDPNLAELCNALSALPAYLLADLSEIHPDPSNAYPKRIKLYTRSRFEVVTAIDKLQDKIPFLSDIVQNREPGKIIMLDADSYLPYSAENVTDSGSEAEKVKEKDSTQ</sequence>
<organism evidence="10 11">
    <name type="scientific">Cohnella suwonensis</name>
    <dbReference type="NCBI Taxonomy" id="696072"/>
    <lineage>
        <taxon>Bacteria</taxon>
        <taxon>Bacillati</taxon>
        <taxon>Bacillota</taxon>
        <taxon>Bacilli</taxon>
        <taxon>Bacillales</taxon>
        <taxon>Paenibacillaceae</taxon>
        <taxon>Cohnella</taxon>
    </lineage>
</organism>
<comment type="subcellular location">
    <subcellularLocation>
        <location evidence="8">Cell membrane</location>
        <topology evidence="8">Single-pass type II membrane protein</topology>
    </subcellularLocation>
    <subcellularLocation>
        <location evidence="1">Membrane</location>
    </subcellularLocation>
    <text evidence="8">Localizes to the division septum.</text>
</comment>
<name>A0ABW0LRG0_9BACL</name>
<keyword evidence="3 8" id="KW-0132">Cell division</keyword>
<comment type="caution">
    <text evidence="10">The sequence shown here is derived from an EMBL/GenBank/DDBJ whole genome shotgun (WGS) entry which is preliminary data.</text>
</comment>
<dbReference type="PANTHER" id="PTHR37820">
    <property type="entry name" value="CELL DIVISION PROTEIN DIVIB"/>
    <property type="match status" value="1"/>
</dbReference>
<dbReference type="InterPro" id="IPR034746">
    <property type="entry name" value="POTRA"/>
</dbReference>
<dbReference type="Proteomes" id="UP001596105">
    <property type="component" value="Unassembled WGS sequence"/>
</dbReference>
<dbReference type="InterPro" id="IPR013685">
    <property type="entry name" value="POTRA_FtsQ_type"/>
</dbReference>
<dbReference type="PROSITE" id="PS51779">
    <property type="entry name" value="POTRA"/>
    <property type="match status" value="1"/>
</dbReference>
<evidence type="ECO:0000313" key="11">
    <source>
        <dbReference type="Proteomes" id="UP001596105"/>
    </source>
</evidence>
<dbReference type="PANTHER" id="PTHR37820:SF1">
    <property type="entry name" value="CELL DIVISION PROTEIN FTSQ"/>
    <property type="match status" value="1"/>
</dbReference>
<dbReference type="Pfam" id="PF08478">
    <property type="entry name" value="POTRA_1"/>
    <property type="match status" value="1"/>
</dbReference>
<protein>
    <recommendedName>
        <fullName evidence="8">Cell division protein DivIB</fullName>
    </recommendedName>
</protein>
<evidence type="ECO:0000256" key="4">
    <source>
        <dbReference type="ARBA" id="ARBA00022692"/>
    </source>
</evidence>
<accession>A0ABW0LRG0</accession>
<evidence type="ECO:0000256" key="6">
    <source>
        <dbReference type="ARBA" id="ARBA00023136"/>
    </source>
</evidence>
<dbReference type="Gene3D" id="3.10.20.310">
    <property type="entry name" value="membrane protein fhac"/>
    <property type="match status" value="1"/>
</dbReference>
<dbReference type="GO" id="GO:0051301">
    <property type="term" value="P:cell division"/>
    <property type="evidence" value="ECO:0007669"/>
    <property type="project" value="UniProtKB-KW"/>
</dbReference>
<keyword evidence="7 8" id="KW-0131">Cell cycle</keyword>